<dbReference type="EMBL" id="CP000828">
    <property type="protein sequence ID" value="ABW30747.1"/>
    <property type="molecule type" value="Genomic_DNA"/>
</dbReference>
<dbReference type="Gene3D" id="1.10.150.130">
    <property type="match status" value="1"/>
</dbReference>
<protein>
    <submittedName>
        <fullName evidence="5">Phage integrase</fullName>
    </submittedName>
</protein>
<dbReference type="HOGENOM" id="CLU_027562_8_0_3"/>
<dbReference type="eggNOG" id="COG0582">
    <property type="taxonomic scope" value="Bacteria"/>
</dbReference>
<dbReference type="InterPro" id="IPR002104">
    <property type="entry name" value="Integrase_catalytic"/>
</dbReference>
<dbReference type="PANTHER" id="PTHR30349:SF64">
    <property type="entry name" value="PROPHAGE INTEGRASE INTD-RELATED"/>
    <property type="match status" value="1"/>
</dbReference>
<dbReference type="Pfam" id="PF00589">
    <property type="entry name" value="Phage_integrase"/>
    <property type="match status" value="1"/>
</dbReference>
<dbReference type="Gene3D" id="1.10.443.10">
    <property type="entry name" value="Intergrase catalytic core"/>
    <property type="match status" value="1"/>
</dbReference>
<keyword evidence="2" id="KW-0238">DNA-binding</keyword>
<accession>B0C0F4</accession>
<dbReference type="PROSITE" id="PS51898">
    <property type="entry name" value="TYR_RECOMBINASE"/>
    <property type="match status" value="1"/>
</dbReference>
<proteinExistence type="inferred from homology"/>
<dbReference type="Pfam" id="PF12167">
    <property type="entry name" value="Arm-DNA-bind_2"/>
    <property type="match status" value="1"/>
</dbReference>
<sequence length="387" mass="44143">MDTQTPKAKASKGSVKIKVSNNRLQLVFSCGGKRHYLSLGLSDSQTHRKLAEMKVRAIELDIVSDNFDQTLEKYKPQFTRSSITPITPTPPNLPSLDHLWEQYVEFKRPSVSPNYLAKELGTAERVINNQLPTRSLEDAVQIRDWVVAHKPANAAKRLITQLSSCCDWATKSNLIEVNPFSGMAKELKLPKNGKKQQIDPFTQQERNQIIQAFTANQYYGHYGPFVSFLFKTGCRPSEAIALQWKHIAPDFQLIIFEQSAIDTEYGLKMRKGLKTQERRQFPCNTSLRDLLITHQPSDCEPELLVFPSPGGKLIDFHNFRNRAWKTILGNLKEIRYRKPYQTRHTFITLALENGLDAKDVAGLVGNSPEIIYKHYAGTKRELVVPEF</sequence>
<dbReference type="InterPro" id="IPR011010">
    <property type="entry name" value="DNA_brk_join_enz"/>
</dbReference>
<reference evidence="5 6" key="1">
    <citation type="journal article" date="2008" name="Proc. Natl. Acad. Sci. U.S.A.">
        <title>Niche adaptation and genome expansion in the chlorophyll d-producing cyanobacterium Acaryochloris marina.</title>
        <authorList>
            <person name="Swingley W.D."/>
            <person name="Chen M."/>
            <person name="Cheung P.C."/>
            <person name="Conrad A.L."/>
            <person name="Dejesa L.C."/>
            <person name="Hao J."/>
            <person name="Honchak B.M."/>
            <person name="Karbach L.E."/>
            <person name="Kurdoglu A."/>
            <person name="Lahiri S."/>
            <person name="Mastrian S.D."/>
            <person name="Miyashita H."/>
            <person name="Page L."/>
            <person name="Ramakrishna P."/>
            <person name="Satoh S."/>
            <person name="Sattley W.M."/>
            <person name="Shimada Y."/>
            <person name="Taylor H.L."/>
            <person name="Tomo T."/>
            <person name="Tsuchiya T."/>
            <person name="Wang Z.T."/>
            <person name="Raymond J."/>
            <person name="Mimuro M."/>
            <person name="Blankenship R.E."/>
            <person name="Touchman J.W."/>
        </authorList>
    </citation>
    <scope>NUCLEOTIDE SEQUENCE [LARGE SCALE GENOMIC DNA]</scope>
    <source>
        <strain evidence="6">MBIC 11017</strain>
    </source>
</reference>
<dbReference type="Proteomes" id="UP000000268">
    <property type="component" value="Chromosome"/>
</dbReference>
<dbReference type="OrthoDB" id="530235at2"/>
<dbReference type="SUPFAM" id="SSF56349">
    <property type="entry name" value="DNA breaking-rejoining enzymes"/>
    <property type="match status" value="1"/>
</dbReference>
<dbReference type="InterPro" id="IPR022000">
    <property type="entry name" value="Min27-like_integrase_DNA_bind"/>
</dbReference>
<keyword evidence="3" id="KW-0233">DNA recombination</keyword>
<evidence type="ECO:0000313" key="6">
    <source>
        <dbReference type="Proteomes" id="UP000000268"/>
    </source>
</evidence>
<dbReference type="CDD" id="cd01189">
    <property type="entry name" value="INT_ICEBs1_C_like"/>
    <property type="match status" value="1"/>
</dbReference>
<evidence type="ECO:0000259" key="4">
    <source>
        <dbReference type="PROSITE" id="PS51898"/>
    </source>
</evidence>
<dbReference type="GO" id="GO:0003677">
    <property type="term" value="F:DNA binding"/>
    <property type="evidence" value="ECO:0007669"/>
    <property type="project" value="UniProtKB-KW"/>
</dbReference>
<comment type="similarity">
    <text evidence="1">Belongs to the 'phage' integrase family.</text>
</comment>
<dbReference type="AlphaFoldDB" id="B0C0F4"/>
<feature type="domain" description="Tyr recombinase" evidence="4">
    <location>
        <begin position="196"/>
        <end position="387"/>
    </location>
</feature>
<dbReference type="KEGG" id="amr:AM1_5804"/>
<keyword evidence="6" id="KW-1185">Reference proteome</keyword>
<dbReference type="STRING" id="329726.AM1_5804"/>
<dbReference type="PANTHER" id="PTHR30349">
    <property type="entry name" value="PHAGE INTEGRASE-RELATED"/>
    <property type="match status" value="1"/>
</dbReference>
<organism evidence="5 6">
    <name type="scientific">Acaryochloris marina (strain MBIC 11017)</name>
    <dbReference type="NCBI Taxonomy" id="329726"/>
    <lineage>
        <taxon>Bacteria</taxon>
        <taxon>Bacillati</taxon>
        <taxon>Cyanobacteriota</taxon>
        <taxon>Cyanophyceae</taxon>
        <taxon>Acaryochloridales</taxon>
        <taxon>Acaryochloridaceae</taxon>
        <taxon>Acaryochloris</taxon>
    </lineage>
</organism>
<gene>
    <name evidence="5" type="ordered locus">AM1_5804</name>
</gene>
<dbReference type="InterPro" id="IPR050090">
    <property type="entry name" value="Tyrosine_recombinase_XerCD"/>
</dbReference>
<evidence type="ECO:0000256" key="2">
    <source>
        <dbReference type="ARBA" id="ARBA00023125"/>
    </source>
</evidence>
<dbReference type="GO" id="GO:0015074">
    <property type="term" value="P:DNA integration"/>
    <property type="evidence" value="ECO:0007669"/>
    <property type="project" value="InterPro"/>
</dbReference>
<name>B0C0F4_ACAM1</name>
<dbReference type="GO" id="GO:0006310">
    <property type="term" value="P:DNA recombination"/>
    <property type="evidence" value="ECO:0007669"/>
    <property type="project" value="UniProtKB-KW"/>
</dbReference>
<evidence type="ECO:0000256" key="1">
    <source>
        <dbReference type="ARBA" id="ARBA00008857"/>
    </source>
</evidence>
<evidence type="ECO:0000256" key="3">
    <source>
        <dbReference type="ARBA" id="ARBA00023172"/>
    </source>
</evidence>
<dbReference type="InterPro" id="IPR013762">
    <property type="entry name" value="Integrase-like_cat_sf"/>
</dbReference>
<dbReference type="RefSeq" id="WP_012165960.1">
    <property type="nucleotide sequence ID" value="NC_009925.1"/>
</dbReference>
<evidence type="ECO:0000313" key="5">
    <source>
        <dbReference type="EMBL" id="ABW30747.1"/>
    </source>
</evidence>
<dbReference type="InterPro" id="IPR010998">
    <property type="entry name" value="Integrase_recombinase_N"/>
</dbReference>